<sequence length="843" mass="93270">MDNTGIDAVCSYKNDISIARFDREMVYHELSTMTNGITKLGHYSLEKNSLYIDGFHLSEAATTRKPVLTKAPAIMGYKLSFRIVNENLTNPDSQSPEYKAAVESISNKMNRLYRQSNLQDQFLNCSITRLRSGSIVVDCKCFFQAEPSINRTVVERAFQDGTSNATGVWLGSSYQLQEFSVGGLELAIEAATYKTPLNSGKENFRLKFRISNLPYSPELQDSRSQMYQEVKKKIEKELDVFRISSMKDYFAGCNVENFGPVHGKAYVSVDSVCKFTLESFSRTLQKEDVYEELKHLTHRFTKLGSSYELEDQSLVVEGYSPLTTVEQESKRSGDMSQTNAAALRQRNIPPALMRMPSVLQPPWCKSGLDPCPSTAREQLHGAAVLLHLTVLPPQTVTVAPSLSSSSKCPLASGLCRRPQAGGMGSSQDEDSLGTRTCSPISSLHECHQNELGLRSVSSFSSTTISSFLSEDLGLRIGPVVIDMGTRSCRAGFSGHQAPSAEISTLVSHTTVLSESLEETRSEAFFGEEALLYPDTEIVEVMQNGIIINWEAAETLWQHMFEHKLGVPPEEHALLITEPPLSPTSGRENMAEVAFESLGSPGIFMAPQPVLSTYAHGRTSAFVVDIGHVVTHAVPVHDGNCLAYAIKRTDVAGSCLTWYLTMLLGDMEHMLGDWMSPVVEDIKHTCCYVAFDFNNECLLSPTSCTLDFTLPDGQTISLGKERFQCPEVLFNPLPTWGDSYVGIHEMAQRSLDLLPEDIRSAMHRNILLCGGSSLFEGLPRRLGSELAQCLPSSTEVEVVATPGRRHAAWMGGSVLASLTNFQSCWIRRDEYYEEGPCIVHQKCF</sequence>
<dbReference type="Pfam" id="PF00022">
    <property type="entry name" value="Actin"/>
    <property type="match status" value="1"/>
</dbReference>
<dbReference type="Pfam" id="PF01390">
    <property type="entry name" value="SEA"/>
    <property type="match status" value="2"/>
</dbReference>
<evidence type="ECO:0000313" key="4">
    <source>
        <dbReference type="Proteomes" id="UP000504639"/>
    </source>
</evidence>
<comment type="similarity">
    <text evidence="1 2">Belongs to the actin family.</text>
</comment>
<feature type="domain" description="SEA" evidence="3">
    <location>
        <begin position="200"/>
        <end position="321"/>
    </location>
</feature>
<proteinExistence type="inferred from homology"/>
<gene>
    <name evidence="5" type="primary">LOC116499273</name>
</gene>
<evidence type="ECO:0000256" key="1">
    <source>
        <dbReference type="ARBA" id="ARBA00006752"/>
    </source>
</evidence>
<dbReference type="SMART" id="SM00268">
    <property type="entry name" value="ACTIN"/>
    <property type="match status" value="1"/>
</dbReference>
<dbReference type="RefSeq" id="XP_032059845.1">
    <property type="nucleotide sequence ID" value="XM_032203954.1"/>
</dbReference>
<dbReference type="GeneID" id="116499273"/>
<dbReference type="Proteomes" id="UP000504639">
    <property type="component" value="Chromosome 26"/>
</dbReference>
<dbReference type="KEGG" id="aful:116499273"/>
<evidence type="ECO:0000313" key="5">
    <source>
        <dbReference type="RefSeq" id="XP_032059845.1"/>
    </source>
</evidence>
<feature type="domain" description="SEA" evidence="3">
    <location>
        <begin position="73"/>
        <end position="193"/>
    </location>
</feature>
<keyword evidence="4" id="KW-1185">Reference proteome</keyword>
<dbReference type="InterPro" id="IPR004000">
    <property type="entry name" value="Actin"/>
</dbReference>
<reference evidence="5" key="1">
    <citation type="submission" date="2025-08" db="UniProtKB">
        <authorList>
            <consortium name="RefSeq"/>
        </authorList>
    </citation>
    <scope>IDENTIFICATION</scope>
    <source>
        <tissue evidence="5">Lung</tissue>
    </source>
</reference>
<name>A0A6J3ECR1_AYTFU</name>
<dbReference type="InterPro" id="IPR000082">
    <property type="entry name" value="SEA_dom"/>
</dbReference>
<dbReference type="Gene3D" id="3.30.70.960">
    <property type="entry name" value="SEA domain"/>
    <property type="match status" value="3"/>
</dbReference>
<dbReference type="InterPro" id="IPR043129">
    <property type="entry name" value="ATPase_NBD"/>
</dbReference>
<dbReference type="InterPro" id="IPR036364">
    <property type="entry name" value="SEA_dom_sf"/>
</dbReference>
<dbReference type="PRINTS" id="PR00190">
    <property type="entry name" value="ACTIN"/>
</dbReference>
<dbReference type="InParanoid" id="A0A6J3ECR1"/>
<dbReference type="AlphaFoldDB" id="A0A6J3ECR1"/>
<evidence type="ECO:0000256" key="2">
    <source>
        <dbReference type="RuleBase" id="RU000487"/>
    </source>
</evidence>
<protein>
    <submittedName>
        <fullName evidence="5">Actin-like protein 7A</fullName>
    </submittedName>
</protein>
<organism evidence="4 5">
    <name type="scientific">Aythya fuligula</name>
    <name type="common">Tufted duck</name>
    <name type="synonym">Anas fuligula</name>
    <dbReference type="NCBI Taxonomy" id="219594"/>
    <lineage>
        <taxon>Eukaryota</taxon>
        <taxon>Metazoa</taxon>
        <taxon>Chordata</taxon>
        <taxon>Craniata</taxon>
        <taxon>Vertebrata</taxon>
        <taxon>Euteleostomi</taxon>
        <taxon>Archelosauria</taxon>
        <taxon>Archosauria</taxon>
        <taxon>Dinosauria</taxon>
        <taxon>Saurischia</taxon>
        <taxon>Theropoda</taxon>
        <taxon>Coelurosauria</taxon>
        <taxon>Aves</taxon>
        <taxon>Neognathae</taxon>
        <taxon>Galloanserae</taxon>
        <taxon>Anseriformes</taxon>
        <taxon>Anatidae</taxon>
        <taxon>Aythyinae</taxon>
        <taxon>Aythya</taxon>
    </lineage>
</organism>
<dbReference type="PANTHER" id="PTHR11937">
    <property type="entry name" value="ACTIN"/>
    <property type="match status" value="1"/>
</dbReference>
<evidence type="ECO:0000259" key="3">
    <source>
        <dbReference type="PROSITE" id="PS50024"/>
    </source>
</evidence>
<dbReference type="FunFam" id="3.30.420.40:FF:000050">
    <property type="entry name" value="Actin, alpha skeletal muscle"/>
    <property type="match status" value="1"/>
</dbReference>
<dbReference type="SUPFAM" id="SSF53067">
    <property type="entry name" value="Actin-like ATPase domain"/>
    <property type="match status" value="2"/>
</dbReference>
<dbReference type="Gene3D" id="3.90.640.10">
    <property type="entry name" value="Actin, Chain A, domain 4"/>
    <property type="match status" value="1"/>
</dbReference>
<dbReference type="PROSITE" id="PS50024">
    <property type="entry name" value="SEA"/>
    <property type="match status" value="2"/>
</dbReference>
<accession>A0A6J3ECR1</accession>
<dbReference type="SMART" id="SM00200">
    <property type="entry name" value="SEA"/>
    <property type="match status" value="2"/>
</dbReference>
<dbReference type="SUPFAM" id="SSF82671">
    <property type="entry name" value="SEA domain"/>
    <property type="match status" value="3"/>
</dbReference>
<dbReference type="Gene3D" id="3.30.420.40">
    <property type="match status" value="2"/>
</dbReference>